<name>A0A813VNH7_9BILA</name>
<gene>
    <name evidence="2" type="ORF">OXX778_LOCUS8565</name>
</gene>
<dbReference type="Proteomes" id="UP000663879">
    <property type="component" value="Unassembled WGS sequence"/>
</dbReference>
<evidence type="ECO:0000313" key="2">
    <source>
        <dbReference type="EMBL" id="CAF0843222.1"/>
    </source>
</evidence>
<keyword evidence="3" id="KW-1185">Reference proteome</keyword>
<protein>
    <submittedName>
        <fullName evidence="2">Uncharacterized protein</fullName>
    </submittedName>
</protein>
<comment type="caution">
    <text evidence="2">The sequence shown here is derived from an EMBL/GenBank/DDBJ whole genome shotgun (WGS) entry which is preliminary data.</text>
</comment>
<proteinExistence type="predicted"/>
<dbReference type="EMBL" id="CAJNOC010001190">
    <property type="protein sequence ID" value="CAF0843222.1"/>
    <property type="molecule type" value="Genomic_DNA"/>
</dbReference>
<organism evidence="2 3">
    <name type="scientific">Brachionus calyciflorus</name>
    <dbReference type="NCBI Taxonomy" id="104777"/>
    <lineage>
        <taxon>Eukaryota</taxon>
        <taxon>Metazoa</taxon>
        <taxon>Spiralia</taxon>
        <taxon>Gnathifera</taxon>
        <taxon>Rotifera</taxon>
        <taxon>Eurotatoria</taxon>
        <taxon>Monogononta</taxon>
        <taxon>Pseudotrocha</taxon>
        <taxon>Ploima</taxon>
        <taxon>Brachionidae</taxon>
        <taxon>Brachionus</taxon>
    </lineage>
</organism>
<feature type="compositionally biased region" description="Basic and acidic residues" evidence="1">
    <location>
        <begin position="21"/>
        <end position="31"/>
    </location>
</feature>
<reference evidence="2" key="1">
    <citation type="submission" date="2021-02" db="EMBL/GenBank/DDBJ databases">
        <authorList>
            <person name="Nowell W R."/>
        </authorList>
    </citation>
    <scope>NUCLEOTIDE SEQUENCE</scope>
    <source>
        <strain evidence="2">Ploen Becks lab</strain>
    </source>
</reference>
<accession>A0A813VNH7</accession>
<feature type="compositionally biased region" description="Acidic residues" evidence="1">
    <location>
        <begin position="32"/>
        <end position="41"/>
    </location>
</feature>
<sequence length="78" mass="9064">MLIINRKKEKVGVAQQNISSYDKDENVKEESSDLDTDEEPDSDNKNKENVEYNATKGDVCHMFYLLQMELTDYILTND</sequence>
<evidence type="ECO:0000256" key="1">
    <source>
        <dbReference type="SAM" id="MobiDB-lite"/>
    </source>
</evidence>
<feature type="region of interest" description="Disordered" evidence="1">
    <location>
        <begin position="14"/>
        <end position="50"/>
    </location>
</feature>
<dbReference type="AlphaFoldDB" id="A0A813VNH7"/>
<evidence type="ECO:0000313" key="3">
    <source>
        <dbReference type="Proteomes" id="UP000663879"/>
    </source>
</evidence>